<dbReference type="SMART" id="SM00304">
    <property type="entry name" value="HAMP"/>
    <property type="match status" value="1"/>
</dbReference>
<accession>A0ABT9IH66</accession>
<dbReference type="Pfam" id="PF17201">
    <property type="entry name" value="Cache_3-Cache_2"/>
    <property type="match status" value="1"/>
</dbReference>
<dbReference type="PANTHER" id="PTHR32089:SF112">
    <property type="entry name" value="LYSOZYME-LIKE PROTEIN-RELATED"/>
    <property type="match status" value="1"/>
</dbReference>
<name>A0ABT9IH66_9ACTN</name>
<evidence type="ECO:0000259" key="8">
    <source>
        <dbReference type="PROSITE" id="PS50885"/>
    </source>
</evidence>
<dbReference type="PRINTS" id="PR00260">
    <property type="entry name" value="CHEMTRNSDUCR"/>
</dbReference>
<dbReference type="PROSITE" id="PS50885">
    <property type="entry name" value="HAMP"/>
    <property type="match status" value="1"/>
</dbReference>
<proteinExistence type="inferred from homology"/>
<comment type="similarity">
    <text evidence="4">Belongs to the methyl-accepting chemotaxis (MCP) protein family.</text>
</comment>
<evidence type="ECO:0000256" key="1">
    <source>
        <dbReference type="ARBA" id="ARBA00022692"/>
    </source>
</evidence>
<dbReference type="PANTHER" id="PTHR32089">
    <property type="entry name" value="METHYL-ACCEPTING CHEMOTAXIS PROTEIN MCPB"/>
    <property type="match status" value="1"/>
</dbReference>
<sequence>MRWTNLPSWVVPSNTGIRTKVVALAVASVAVTGVAMGGVSAWQSSRFADDAARDMDALVEENISRAARGAYDLVATQGASTAMKVDYDLNAARYVLQQSGSFAIDGSGRNPVTWDAKNQMNGQVTPVALPRVLVGGEWLGQNTDMAVRTPVVDDIMSMVGATVTLFQKTPEGNFLRVATNVQAASGSRAIGTYIPAVNPDGKPNPVAAAVSSGQTYRGNAFVVDSWLVSAYEPILGPAGDVVGVLYVGVKQTNLPALRQGLESTTIGENGHIEVYGGTGDRAGTVLVSPDGAQDGEQLIDATDAEGTPYVQQIVDAALPLQDGEQATVRYVDPEEGPTTARVSYYAPWDWVITAVTRDADFAGATDALAEGRTSMVWAMVLAALAIAVVGGLIALWVGRRLTQPLTRLRDRMAEIADGEGDLTQRMDDSRDDEVGQLSGAFNRFVDKVAGTVRDIHRCAQEVASSAAGVSAVADGLAHRASRSRDQAQGAHGVASEISSSVSSAAAGAEEMGASITEIARSAAEAAEVGRQAASLAEATETTIAALGASSAEIGDVVKVISGVAEQTNLLALNATIEAARAGDAGKGFAVVANEVKDLAQEAAKASEEIAQRVQGIQSETTEAVRSISRIAEVVRAINDHQTTIASAVEEQTATTRELSRSVATAAEGAGAVTTTLTSVSRDADDSASDVERARSAAQELDGLSRELNRLLGAFTV</sequence>
<dbReference type="PROSITE" id="PS50111">
    <property type="entry name" value="CHEMOTAXIS_TRANSDUC_2"/>
    <property type="match status" value="1"/>
</dbReference>
<feature type="transmembrane region" description="Helical" evidence="6">
    <location>
        <begin position="375"/>
        <end position="397"/>
    </location>
</feature>
<dbReference type="Pfam" id="PF00015">
    <property type="entry name" value="MCPsignal"/>
    <property type="match status" value="1"/>
</dbReference>
<dbReference type="SUPFAM" id="SSF103190">
    <property type="entry name" value="Sensory domain-like"/>
    <property type="match status" value="1"/>
</dbReference>
<dbReference type="InterPro" id="IPR033462">
    <property type="entry name" value="Cache_3-Cache_2"/>
</dbReference>
<organism evidence="9 10">
    <name type="scientific">Blastococcus carthaginiensis</name>
    <dbReference type="NCBI Taxonomy" id="3050034"/>
    <lineage>
        <taxon>Bacteria</taxon>
        <taxon>Bacillati</taxon>
        <taxon>Actinomycetota</taxon>
        <taxon>Actinomycetes</taxon>
        <taxon>Geodermatophilales</taxon>
        <taxon>Geodermatophilaceae</taxon>
        <taxon>Blastococcus</taxon>
    </lineage>
</organism>
<dbReference type="EMBL" id="JASNFN010000025">
    <property type="protein sequence ID" value="MDP5184542.1"/>
    <property type="molecule type" value="Genomic_DNA"/>
</dbReference>
<dbReference type="SUPFAM" id="SSF58104">
    <property type="entry name" value="Methyl-accepting chemotaxis protein (MCP) signaling domain"/>
    <property type="match status" value="1"/>
</dbReference>
<evidence type="ECO:0000256" key="5">
    <source>
        <dbReference type="PROSITE-ProRule" id="PRU00284"/>
    </source>
</evidence>
<dbReference type="Pfam" id="PF00672">
    <property type="entry name" value="HAMP"/>
    <property type="match status" value="1"/>
</dbReference>
<evidence type="ECO:0000313" key="9">
    <source>
        <dbReference type="EMBL" id="MDP5184542.1"/>
    </source>
</evidence>
<keyword evidence="1 6" id="KW-0812">Transmembrane</keyword>
<dbReference type="InterPro" id="IPR029151">
    <property type="entry name" value="Sensor-like_sf"/>
</dbReference>
<dbReference type="InterPro" id="IPR004090">
    <property type="entry name" value="Chemotax_Me-accpt_rcpt"/>
</dbReference>
<dbReference type="RefSeq" id="WP_306001105.1">
    <property type="nucleotide sequence ID" value="NZ_JASNFN010000025.1"/>
</dbReference>
<keyword evidence="10" id="KW-1185">Reference proteome</keyword>
<feature type="domain" description="Methyl-accepting transducer" evidence="7">
    <location>
        <begin position="458"/>
        <end position="701"/>
    </location>
</feature>
<evidence type="ECO:0000256" key="4">
    <source>
        <dbReference type="ARBA" id="ARBA00029447"/>
    </source>
</evidence>
<dbReference type="Gene3D" id="3.30.450.20">
    <property type="entry name" value="PAS domain"/>
    <property type="match status" value="1"/>
</dbReference>
<evidence type="ECO:0000256" key="2">
    <source>
        <dbReference type="ARBA" id="ARBA00022989"/>
    </source>
</evidence>
<evidence type="ECO:0000259" key="7">
    <source>
        <dbReference type="PROSITE" id="PS50111"/>
    </source>
</evidence>
<feature type="transmembrane region" description="Helical" evidence="6">
    <location>
        <begin position="21"/>
        <end position="42"/>
    </location>
</feature>
<reference evidence="10" key="1">
    <citation type="submission" date="2023-05" db="EMBL/GenBank/DDBJ databases">
        <title>Draft genome of Pseudofrankia sp. BMG5.37.</title>
        <authorList>
            <person name="Gtari M."/>
            <person name="Ghodhbane F."/>
            <person name="Sbissi I."/>
        </authorList>
    </citation>
    <scope>NUCLEOTIDE SEQUENCE [LARGE SCALE GENOMIC DNA]</scope>
    <source>
        <strain evidence="10">BMG 814</strain>
    </source>
</reference>
<dbReference type="CDD" id="cd06225">
    <property type="entry name" value="HAMP"/>
    <property type="match status" value="1"/>
</dbReference>
<dbReference type="Gene3D" id="1.10.287.950">
    <property type="entry name" value="Methyl-accepting chemotaxis protein"/>
    <property type="match status" value="1"/>
</dbReference>
<dbReference type="SMART" id="SM00283">
    <property type="entry name" value="MA"/>
    <property type="match status" value="1"/>
</dbReference>
<keyword evidence="6" id="KW-0472">Membrane</keyword>
<keyword evidence="3 5" id="KW-0807">Transducer</keyword>
<protein>
    <submittedName>
        <fullName evidence="9">Methyl-accepting chemotaxis protein</fullName>
    </submittedName>
</protein>
<dbReference type="InterPro" id="IPR003660">
    <property type="entry name" value="HAMP_dom"/>
</dbReference>
<dbReference type="Proteomes" id="UP001233673">
    <property type="component" value="Unassembled WGS sequence"/>
</dbReference>
<gene>
    <name evidence="9" type="ORF">QOZ88_18045</name>
</gene>
<feature type="domain" description="HAMP" evidence="8">
    <location>
        <begin position="399"/>
        <end position="453"/>
    </location>
</feature>
<dbReference type="InterPro" id="IPR004089">
    <property type="entry name" value="MCPsignal_dom"/>
</dbReference>
<comment type="caution">
    <text evidence="9">The sequence shown here is derived from an EMBL/GenBank/DDBJ whole genome shotgun (WGS) entry which is preliminary data.</text>
</comment>
<keyword evidence="2 6" id="KW-1133">Transmembrane helix</keyword>
<evidence type="ECO:0000256" key="6">
    <source>
        <dbReference type="SAM" id="Phobius"/>
    </source>
</evidence>
<evidence type="ECO:0000256" key="3">
    <source>
        <dbReference type="ARBA" id="ARBA00023224"/>
    </source>
</evidence>
<evidence type="ECO:0000313" key="10">
    <source>
        <dbReference type="Proteomes" id="UP001233673"/>
    </source>
</evidence>